<gene>
    <name evidence="1" type="ORF">Pint_29494</name>
</gene>
<reference evidence="2" key="1">
    <citation type="journal article" date="2023" name="G3 (Bethesda)">
        <title>Genome assembly and association tests identify interacting loci associated with vigor, precocity, and sex in interspecific pistachio rootstocks.</title>
        <authorList>
            <person name="Palmer W."/>
            <person name="Jacygrad E."/>
            <person name="Sagayaradj S."/>
            <person name="Cavanaugh K."/>
            <person name="Han R."/>
            <person name="Bertier L."/>
            <person name="Beede B."/>
            <person name="Kafkas S."/>
            <person name="Golino D."/>
            <person name="Preece J."/>
            <person name="Michelmore R."/>
        </authorList>
    </citation>
    <scope>NUCLEOTIDE SEQUENCE [LARGE SCALE GENOMIC DNA]</scope>
</reference>
<proteinExistence type="predicted"/>
<name>A0ACC0X262_9ROSI</name>
<sequence>MGESMNVMLAKEDIRNIVDPRLQGDFDIDSDRKTIEVAMACVSSTSCGRPTMNQVVIELSQCLAIETARKTVGNDTESEHGIGSINSKLPIDLSSLTGSSSLDNVPL</sequence>
<keyword evidence="2" id="KW-1185">Reference proteome</keyword>
<dbReference type="Proteomes" id="UP001163603">
    <property type="component" value="Chromosome 15"/>
</dbReference>
<comment type="caution">
    <text evidence="1">The sequence shown here is derived from an EMBL/GenBank/DDBJ whole genome shotgun (WGS) entry which is preliminary data.</text>
</comment>
<evidence type="ECO:0000313" key="1">
    <source>
        <dbReference type="EMBL" id="KAJ0008260.1"/>
    </source>
</evidence>
<accession>A0ACC0X262</accession>
<organism evidence="1 2">
    <name type="scientific">Pistacia integerrima</name>
    <dbReference type="NCBI Taxonomy" id="434235"/>
    <lineage>
        <taxon>Eukaryota</taxon>
        <taxon>Viridiplantae</taxon>
        <taxon>Streptophyta</taxon>
        <taxon>Embryophyta</taxon>
        <taxon>Tracheophyta</taxon>
        <taxon>Spermatophyta</taxon>
        <taxon>Magnoliopsida</taxon>
        <taxon>eudicotyledons</taxon>
        <taxon>Gunneridae</taxon>
        <taxon>Pentapetalae</taxon>
        <taxon>rosids</taxon>
        <taxon>malvids</taxon>
        <taxon>Sapindales</taxon>
        <taxon>Anacardiaceae</taxon>
        <taxon>Pistacia</taxon>
    </lineage>
</organism>
<protein>
    <submittedName>
        <fullName evidence="1">Uncharacterized protein</fullName>
    </submittedName>
</protein>
<dbReference type="EMBL" id="CM047750">
    <property type="protein sequence ID" value="KAJ0008260.1"/>
    <property type="molecule type" value="Genomic_DNA"/>
</dbReference>
<evidence type="ECO:0000313" key="2">
    <source>
        <dbReference type="Proteomes" id="UP001163603"/>
    </source>
</evidence>